<keyword evidence="4" id="KW-1185">Reference proteome</keyword>
<evidence type="ECO:0000256" key="1">
    <source>
        <dbReference type="SAM" id="MobiDB-lite"/>
    </source>
</evidence>
<comment type="caution">
    <text evidence="3">The sequence shown here is derived from an EMBL/GenBank/DDBJ whole genome shotgun (WGS) entry which is preliminary data.</text>
</comment>
<dbReference type="EMBL" id="JACLAW010000008">
    <property type="protein sequence ID" value="MBC2666212.1"/>
    <property type="molecule type" value="Genomic_DNA"/>
</dbReference>
<dbReference type="Pfam" id="PF11739">
    <property type="entry name" value="YdbH-like"/>
    <property type="match status" value="1"/>
</dbReference>
<evidence type="ECO:0000313" key="3">
    <source>
        <dbReference type="EMBL" id="MBC2666212.1"/>
    </source>
</evidence>
<reference evidence="3 4" key="1">
    <citation type="submission" date="2020-08" db="EMBL/GenBank/DDBJ databases">
        <title>The genome sequence of type strain Novosphingobium flavum NBRC 111647.</title>
        <authorList>
            <person name="Liu Y."/>
        </authorList>
    </citation>
    <scope>NUCLEOTIDE SEQUENCE [LARGE SCALE GENOMIC DNA]</scope>
    <source>
        <strain evidence="3 4">NBRC 111647</strain>
    </source>
</reference>
<keyword evidence="2" id="KW-0472">Membrane</keyword>
<keyword evidence="2" id="KW-0812">Transmembrane</keyword>
<accession>A0A7X1FTJ8</accession>
<dbReference type="RefSeq" id="WP_185664509.1">
    <property type="nucleotide sequence ID" value="NZ_JACLAW010000008.1"/>
</dbReference>
<evidence type="ECO:0000256" key="2">
    <source>
        <dbReference type="SAM" id="Phobius"/>
    </source>
</evidence>
<organism evidence="3 4">
    <name type="scientific">Novosphingobium flavum</name>
    <dbReference type="NCBI Taxonomy" id="1778672"/>
    <lineage>
        <taxon>Bacteria</taxon>
        <taxon>Pseudomonadati</taxon>
        <taxon>Pseudomonadota</taxon>
        <taxon>Alphaproteobacteria</taxon>
        <taxon>Sphingomonadales</taxon>
        <taxon>Sphingomonadaceae</taxon>
        <taxon>Novosphingobium</taxon>
    </lineage>
</organism>
<keyword evidence="2" id="KW-1133">Transmembrane helix</keyword>
<feature type="region of interest" description="Disordered" evidence="1">
    <location>
        <begin position="1"/>
        <end position="27"/>
    </location>
</feature>
<dbReference type="Proteomes" id="UP000566813">
    <property type="component" value="Unassembled WGS sequence"/>
</dbReference>
<protein>
    <submittedName>
        <fullName evidence="3">YdbH domain-containing protein</fullName>
    </submittedName>
</protein>
<gene>
    <name evidence="3" type="ORF">H7F51_11855</name>
</gene>
<sequence length="1065" mass="111687">MNETSDGEPQGAATIYPEQEGPDLGSGERRRRWLRVLGVAGGVVGLALGAVWVTRNDIADNVIAGQLRQLGLPGTYRVDSIGPRRQVISNIVIGDPAHPDLTIERAEIEIEPRLGYPEIGTITLVRPRLYGRLVDGKASFGSLDKLLYGPKGKGPFRLPDIALNVIDGRGRLTGAMGPVGIKLDGRGNLRSGFAGEVAAVAPELVLGSCRAKDASLYGSLTMTAEKPHLLGPLRLGRVDCGVSGPRLAKAEIGVDAVADKDFTSGTARLDVATGGLALGTSSARGLNGSADLAYRSGALTAKYDLLGRGLATAWASASTLAAKGVLRARDGFARLDVDTALDGGGLRPGEAMSRSLGAIEEAGADSLVAPVMRQIRAALVREGRASRLAADVVLRRANGNLNVVVPQGQLIGGSGQTLLALSRVQYASGGARADRLAGNFTTGGPGLPRITGRMTKGPRGDTQVALTMAEYRAEGARIALPRLVVAQTTNGALGFSGTAIASGPLPGGRAENLTIPIDGRRTPGGVLSLWSRCETVRFDALAYANLALDSRSLLLCPGPGGSIVRSGPGGTRIAFGTPSLDLSGRLGETPIRINSGPVGYAQPGALFARELDVALGPADSPTRLRLADLKATVGKEISGTFAGTDARLFSVPLDLLDATGQWTLVDGRLTVSNAAFRLEDRAQVDRFQPLAAEGAGLVLADNRITADAVLREPASRREVAGIAVRHDLASGRGHADLVVDGLVFDDRLQPDTLTRQLLGVVANARGTVKGRGQFDWTASDVTSSGRFSTDSLDFAAAFGPVKSASGTVEFTDLVNFTTAPHQRLAIASINPGIEVTDGAILFQMKKGNVLAVEGGEWPFLGGMLHLRPVDLNIGVAETRRYVLDIEALDAAKFVAQMELANISATGAFDGSLPLVFDENGGRIEGGLLASRPPGGNLSYVGALTYKDLSPIANFAFDALKSLDYKQMRIAMDGALEGNIVTRVRFDGVKQGAGAKRNIVTRRFANLPLQFNVNIRAPFYQLITSFKAMYDPAYVKDPRTLGLLGPNGKPIVRPADIQPPVSETRP</sequence>
<dbReference type="InterPro" id="IPR021730">
    <property type="entry name" value="YdbH"/>
</dbReference>
<proteinExistence type="predicted"/>
<name>A0A7X1FTJ8_9SPHN</name>
<feature type="transmembrane region" description="Helical" evidence="2">
    <location>
        <begin position="33"/>
        <end position="53"/>
    </location>
</feature>
<evidence type="ECO:0000313" key="4">
    <source>
        <dbReference type="Proteomes" id="UP000566813"/>
    </source>
</evidence>
<dbReference type="AlphaFoldDB" id="A0A7X1FTJ8"/>